<sequence length="429" mass="48821">MSDDDDQDEDDQDEDDQDDDQDDEDEFEDEDEDEVEDEDADEGAFSAALKRFSKASAPSSRRAQARAQDDEDEDDDDDDEDDEDEDEDDDDGLPHFGGPSNSLSSELMQMEKQMADEIRAMENEEAQSMQALSSTVQSDIVKGQHARTQTKLFDSFLETRIRLQSVVTVANRMPHPDKLPAFAREGGDQTQQALSSVQTEVADLLDKMLDLQQSLFQQNPEVASVAVPRSKRRQSTEEYWQSMSGTHKRFKPFFENTIEKWNSKIQLAAGGAGAKKFKALNQSVLGQISQVMTGKDRLIRRSQLKRGSYRVLGEDEHDTDKGDEYDEEIFDDQDLYQQLLRELIERRTSGMDTDDTSAMGKQWVEIQKLRAKNKRKVDTKASKGRKLRFQPHEKLVNFMAPVDRTTWTEQARTDLFTSLFGKTAAATAH</sequence>
<proteinExistence type="inferred from homology"/>
<dbReference type="AlphaFoldDB" id="A0A0D2WVU4"/>
<dbReference type="PANTHER" id="PTHR15565">
    <property type="entry name" value="AATF PROTEIN APOPTOSIS ANTAGONIZING TRANSCRIPTION FACTOR"/>
    <property type="match status" value="1"/>
</dbReference>
<evidence type="ECO:0000259" key="3">
    <source>
        <dbReference type="Pfam" id="PF08164"/>
    </source>
</evidence>
<organism evidence="5 6">
    <name type="scientific">Capsaspora owczarzaki (strain ATCC 30864)</name>
    <dbReference type="NCBI Taxonomy" id="595528"/>
    <lineage>
        <taxon>Eukaryota</taxon>
        <taxon>Filasterea</taxon>
        <taxon>Capsaspora</taxon>
    </lineage>
</organism>
<dbReference type="InParanoid" id="A0A0D2WVU4"/>
<gene>
    <name evidence="5" type="ORF">CAOG_007493</name>
</gene>
<dbReference type="eggNOG" id="KOG2773">
    <property type="taxonomic scope" value="Eukaryota"/>
</dbReference>
<evidence type="ECO:0000256" key="1">
    <source>
        <dbReference type="ARBA" id="ARBA00008966"/>
    </source>
</evidence>
<name>A0A0D2WVU4_CAPO3</name>
<feature type="region of interest" description="Disordered" evidence="2">
    <location>
        <begin position="1"/>
        <end position="110"/>
    </location>
</feature>
<feature type="domain" description="AATF leucine zipper-containing" evidence="4">
    <location>
        <begin position="139"/>
        <end position="264"/>
    </location>
</feature>
<dbReference type="InterPro" id="IPR039223">
    <property type="entry name" value="AATF/Bfr2"/>
</dbReference>
<evidence type="ECO:0000313" key="5">
    <source>
        <dbReference type="EMBL" id="KJE97005.1"/>
    </source>
</evidence>
<feature type="compositionally biased region" description="Low complexity" evidence="2">
    <location>
        <begin position="54"/>
        <end position="66"/>
    </location>
</feature>
<reference evidence="6" key="1">
    <citation type="submission" date="2011-02" db="EMBL/GenBank/DDBJ databases">
        <title>The Genome Sequence of Capsaspora owczarzaki ATCC 30864.</title>
        <authorList>
            <person name="Russ C."/>
            <person name="Cuomo C."/>
            <person name="Burger G."/>
            <person name="Gray M.W."/>
            <person name="Holland P.W.H."/>
            <person name="King N."/>
            <person name="Lang F.B.F."/>
            <person name="Roger A.J."/>
            <person name="Ruiz-Trillo I."/>
            <person name="Young S.K."/>
            <person name="Zeng Q."/>
            <person name="Gargeya S."/>
            <person name="Alvarado L."/>
            <person name="Berlin A."/>
            <person name="Chapman S.B."/>
            <person name="Chen Z."/>
            <person name="Freedman E."/>
            <person name="Gellesch M."/>
            <person name="Goldberg J."/>
            <person name="Griggs A."/>
            <person name="Gujja S."/>
            <person name="Heilman E."/>
            <person name="Heiman D."/>
            <person name="Howarth C."/>
            <person name="Mehta T."/>
            <person name="Neiman D."/>
            <person name="Pearson M."/>
            <person name="Roberts A."/>
            <person name="Saif S."/>
            <person name="Shea T."/>
            <person name="Shenoy N."/>
            <person name="Sisk P."/>
            <person name="Stolte C."/>
            <person name="Sykes S."/>
            <person name="White J."/>
            <person name="Yandava C."/>
            <person name="Haas B."/>
            <person name="Nusbaum C."/>
            <person name="Birren B."/>
        </authorList>
    </citation>
    <scope>NUCLEOTIDE SEQUENCE</scope>
    <source>
        <strain evidence="6">ATCC 30864</strain>
    </source>
</reference>
<dbReference type="STRING" id="595528.A0A0D2WVU4"/>
<dbReference type="Proteomes" id="UP000008743">
    <property type="component" value="Unassembled WGS sequence"/>
</dbReference>
<accession>A0A0D2WVU4</accession>
<dbReference type="GO" id="GO:0005730">
    <property type="term" value="C:nucleolus"/>
    <property type="evidence" value="ECO:0007669"/>
    <property type="project" value="TreeGrafter"/>
</dbReference>
<evidence type="ECO:0000259" key="4">
    <source>
        <dbReference type="Pfam" id="PF13339"/>
    </source>
</evidence>
<feature type="compositionally biased region" description="Acidic residues" evidence="2">
    <location>
        <begin position="69"/>
        <end position="91"/>
    </location>
</feature>
<dbReference type="Pfam" id="PF13339">
    <property type="entry name" value="AATF-Che1"/>
    <property type="match status" value="1"/>
</dbReference>
<dbReference type="PANTHER" id="PTHR15565:SF0">
    <property type="entry name" value="PROTEIN AATF"/>
    <property type="match status" value="1"/>
</dbReference>
<dbReference type="PhylomeDB" id="A0A0D2WVU4"/>
<feature type="domain" description="Apoptosis-antagonizing transcription factor C-terminal" evidence="3">
    <location>
        <begin position="336"/>
        <end position="420"/>
    </location>
</feature>
<dbReference type="FunCoup" id="A0A0D2WVU4">
    <property type="interactions" value="469"/>
</dbReference>
<evidence type="ECO:0000313" key="6">
    <source>
        <dbReference type="Proteomes" id="UP000008743"/>
    </source>
</evidence>
<keyword evidence="6" id="KW-1185">Reference proteome</keyword>
<protein>
    <submittedName>
        <fullName evidence="5">Uncharacterized protein</fullName>
    </submittedName>
</protein>
<evidence type="ECO:0000256" key="2">
    <source>
        <dbReference type="SAM" id="MobiDB-lite"/>
    </source>
</evidence>
<comment type="similarity">
    <text evidence="1">Belongs to the AATF family.</text>
</comment>
<dbReference type="Pfam" id="PF08164">
    <property type="entry name" value="TRAUB"/>
    <property type="match status" value="1"/>
</dbReference>
<feature type="compositionally biased region" description="Acidic residues" evidence="2">
    <location>
        <begin position="1"/>
        <end position="42"/>
    </location>
</feature>
<dbReference type="EMBL" id="KE346373">
    <property type="protein sequence ID" value="KJE97005.1"/>
    <property type="molecule type" value="Genomic_DNA"/>
</dbReference>
<dbReference type="InterPro" id="IPR025160">
    <property type="entry name" value="AATF"/>
</dbReference>
<dbReference type="OrthoDB" id="5783963at2759"/>
<dbReference type="InterPro" id="IPR012617">
    <property type="entry name" value="AATF_C"/>
</dbReference>